<dbReference type="OrthoDB" id="3445803at2759"/>
<dbReference type="GO" id="GO:0005975">
    <property type="term" value="P:carbohydrate metabolic process"/>
    <property type="evidence" value="ECO:0007669"/>
    <property type="project" value="InterPro"/>
</dbReference>
<evidence type="ECO:0000256" key="2">
    <source>
        <dbReference type="ARBA" id="ARBA00022801"/>
    </source>
</evidence>
<evidence type="ECO:0000256" key="1">
    <source>
        <dbReference type="ARBA" id="ARBA00005641"/>
    </source>
</evidence>
<dbReference type="InParanoid" id="A0A2T3A2I4"/>
<dbReference type="Gene3D" id="3.20.20.80">
    <property type="entry name" value="Glycosidases"/>
    <property type="match status" value="1"/>
</dbReference>
<keyword evidence="3" id="KW-0326">Glycosidase</keyword>
<dbReference type="InterPro" id="IPR018087">
    <property type="entry name" value="Glyco_hydro_5_CS"/>
</dbReference>
<evidence type="ECO:0000313" key="4">
    <source>
        <dbReference type="EMBL" id="PSR81661.1"/>
    </source>
</evidence>
<protein>
    <submittedName>
        <fullName evidence="4">Glycoside hydrolase superfamily</fullName>
    </submittedName>
</protein>
<dbReference type="GO" id="GO:0004553">
    <property type="term" value="F:hydrolase activity, hydrolyzing O-glycosyl compounds"/>
    <property type="evidence" value="ECO:0007669"/>
    <property type="project" value="InterPro"/>
</dbReference>
<dbReference type="STRING" id="2025994.A0A2T3A2I4"/>
<dbReference type="SUPFAM" id="SSF51445">
    <property type="entry name" value="(Trans)glycosidases"/>
    <property type="match status" value="1"/>
</dbReference>
<reference evidence="4 5" key="1">
    <citation type="journal article" date="2018" name="Mycol. Prog.">
        <title>Coniella lustricola, a new species from submerged detritus.</title>
        <authorList>
            <person name="Raudabaugh D.B."/>
            <person name="Iturriaga T."/>
            <person name="Carver A."/>
            <person name="Mondo S."/>
            <person name="Pangilinan J."/>
            <person name="Lipzen A."/>
            <person name="He G."/>
            <person name="Amirebrahimi M."/>
            <person name="Grigoriev I.V."/>
            <person name="Miller A.N."/>
        </authorList>
    </citation>
    <scope>NUCLEOTIDE SEQUENCE [LARGE SCALE GENOMIC DNA]</scope>
    <source>
        <strain evidence="4 5">B22-T-1</strain>
    </source>
</reference>
<keyword evidence="5" id="KW-1185">Reference proteome</keyword>
<comment type="similarity">
    <text evidence="1">Belongs to the glycosyl hydrolase 5 (cellulase A) family.</text>
</comment>
<accession>A0A2T3A2I4</accession>
<keyword evidence="2 4" id="KW-0378">Hydrolase</keyword>
<gene>
    <name evidence="4" type="ORF">BD289DRAFT_438791</name>
</gene>
<organism evidence="4 5">
    <name type="scientific">Coniella lustricola</name>
    <dbReference type="NCBI Taxonomy" id="2025994"/>
    <lineage>
        <taxon>Eukaryota</taxon>
        <taxon>Fungi</taxon>
        <taxon>Dikarya</taxon>
        <taxon>Ascomycota</taxon>
        <taxon>Pezizomycotina</taxon>
        <taxon>Sordariomycetes</taxon>
        <taxon>Sordariomycetidae</taxon>
        <taxon>Diaporthales</taxon>
        <taxon>Schizoparmaceae</taxon>
        <taxon>Coniella</taxon>
    </lineage>
</organism>
<evidence type="ECO:0000313" key="5">
    <source>
        <dbReference type="Proteomes" id="UP000241462"/>
    </source>
</evidence>
<dbReference type="AlphaFoldDB" id="A0A2T3A2I4"/>
<dbReference type="EMBL" id="KZ678497">
    <property type="protein sequence ID" value="PSR81661.1"/>
    <property type="molecule type" value="Genomic_DNA"/>
</dbReference>
<name>A0A2T3A2I4_9PEZI</name>
<proteinExistence type="inferred from homology"/>
<dbReference type="InterPro" id="IPR017853">
    <property type="entry name" value="GH"/>
</dbReference>
<dbReference type="Proteomes" id="UP000241462">
    <property type="component" value="Unassembled WGS sequence"/>
</dbReference>
<dbReference type="PROSITE" id="PS00659">
    <property type="entry name" value="GLYCOSYL_HYDROL_F5"/>
    <property type="match status" value="1"/>
</dbReference>
<evidence type="ECO:0000256" key="3">
    <source>
        <dbReference type="ARBA" id="ARBA00023295"/>
    </source>
</evidence>
<sequence>MKQLVIEPLDSVLSHRRSHNNSIVFNMKASLNIILGLLAITVTASPIEERQGTVTAVVNFGNNTGTPQHLASGTLYGLPDSTTQIPSSFFSEIGWNYERAGGAQTPGVGWIGGLAAYQERFATVKDNYVTTRNHGGTFILLIHDLWGADGTQSSTAPYPGDDGDWTDWDEYLAQLFSDLNANGMTTSLVVDIWNEPDLSAFWTPSQAQYLEMWGRTYYKFRAEYGTSVLLSGPASAGEPLTSNTWWQAWASFVAANGSVPDQYAWHMEGGGGDLISAHGGLVAFQKEYGLAAKPVNINEYGTYTEQVPAGSAWWISQLERINAHGLRGNWLSGDELHDFLASLISKPDNPDNGDYSATATGYYPNGDWQVYKYYYQNMTGYRVGTTPSTDLKLDAYATVGSSSAIILVGVRITVGTWELQLNDLSALGLPTSGTLNIQTWGFPVASDVHYGEVDGPTNLGIVAHTYSGNTVTFPIYQVDTTTAYAFEFSI</sequence>